<keyword evidence="4" id="KW-0677">Repeat</keyword>
<protein>
    <submittedName>
        <fullName evidence="7">Protein prenyltransferase alpha subunit repeat-containing protein 1-B</fullName>
    </submittedName>
</protein>
<dbReference type="PANTHER" id="PTHR11129">
    <property type="entry name" value="PROTEIN FARNESYLTRANSFERASE ALPHA SUBUNIT/RAB GERANYLGERANYL TRANSFERASE ALPHA SUBUNIT"/>
    <property type="match status" value="1"/>
</dbReference>
<evidence type="ECO:0000256" key="2">
    <source>
        <dbReference type="ARBA" id="ARBA00022602"/>
    </source>
</evidence>
<keyword evidence="2" id="KW-0637">Prenyltransferase</keyword>
<proteinExistence type="inferred from homology"/>
<dbReference type="PANTHER" id="PTHR11129:SF3">
    <property type="entry name" value="PROTEIN PRENYLTRANSFERASE ALPHA SUBUNIT REPEAT-CONTAINING PROTEIN 1"/>
    <property type="match status" value="1"/>
</dbReference>
<sequence length="479" mass="56161">MQEDIFPAAEKILSDLENVLKKNSSLKSFEIIPCEDNENKSPVFHQEDSLGLASWCVQPLYCYTHRRLLEHRGNKHRREDPSIIARWLSGALLLNPDTATFWNMRRELVKSNKLDVIEELAFTRLALYVKARSFDALSYRRWLLPYVLNSEGKNYDLAIVEPTLTTEMIVNTICANRYPTNYHAWSHRKCVMILKEFYGHTNPSYEKEWKDSLAWCQLNVSDYSGQCYRQYLLEKFLLATDINSKDNLLKCVKSSDYQSRCHMVMDYVSDVFYLTHDNNSQSNQESNDNEKNNDSSTTQHCITSHTLDLLHGKARLGISTTTNSTSTSTITNNSSSSSNLKLEPWQICFLALSYWVEECKANEECIKMYEDHEALWSQRRYLAHLLLRFIESYKKYSYYKSDIILDYRRRPTEQHEIDEIVYKQSNDKNQDKNKEKAPLIQAFLNRTREITDLAAKRGSHEQFLVEKCIKYLGDIHLQF</sequence>
<dbReference type="InterPro" id="IPR002088">
    <property type="entry name" value="Prenyl_trans_a"/>
</dbReference>
<keyword evidence="6" id="KW-1185">Reference proteome</keyword>
<evidence type="ECO:0000256" key="4">
    <source>
        <dbReference type="ARBA" id="ARBA00022737"/>
    </source>
</evidence>
<dbReference type="SUPFAM" id="SSF48439">
    <property type="entry name" value="Protein prenylyltransferase"/>
    <property type="match status" value="1"/>
</dbReference>
<evidence type="ECO:0000313" key="7">
    <source>
        <dbReference type="RefSeq" id="XP_015190253.1"/>
    </source>
</evidence>
<dbReference type="Gene3D" id="1.25.40.120">
    <property type="entry name" value="Protein prenylyltransferase"/>
    <property type="match status" value="1"/>
</dbReference>
<comment type="similarity">
    <text evidence="1">Belongs to the protein prenyltransferase subunit alpha family.</text>
</comment>
<dbReference type="GeneID" id="107073896"/>
<dbReference type="Proteomes" id="UP000694924">
    <property type="component" value="Unplaced"/>
</dbReference>
<evidence type="ECO:0000256" key="1">
    <source>
        <dbReference type="ARBA" id="ARBA00006734"/>
    </source>
</evidence>
<feature type="region of interest" description="Disordered" evidence="5">
    <location>
        <begin position="320"/>
        <end position="339"/>
    </location>
</feature>
<evidence type="ECO:0000313" key="6">
    <source>
        <dbReference type="Proteomes" id="UP000694924"/>
    </source>
</evidence>
<evidence type="ECO:0000256" key="3">
    <source>
        <dbReference type="ARBA" id="ARBA00022679"/>
    </source>
</evidence>
<dbReference type="RefSeq" id="XP_015190253.1">
    <property type="nucleotide sequence ID" value="XM_015334767.1"/>
</dbReference>
<gene>
    <name evidence="7" type="primary">LOC107073896</name>
</gene>
<reference evidence="7" key="1">
    <citation type="submission" date="2025-08" db="UniProtKB">
        <authorList>
            <consortium name="RefSeq"/>
        </authorList>
    </citation>
    <scope>IDENTIFICATION</scope>
    <source>
        <tissue evidence="7">Whole body</tissue>
    </source>
</reference>
<evidence type="ECO:0000256" key="5">
    <source>
        <dbReference type="SAM" id="MobiDB-lite"/>
    </source>
</evidence>
<keyword evidence="3" id="KW-0808">Transferase</keyword>
<name>A0ABM1JCR5_POLDO</name>
<organism evidence="6 7">
    <name type="scientific">Polistes dominula</name>
    <name type="common">European paper wasp</name>
    <name type="synonym">Vespa dominula</name>
    <dbReference type="NCBI Taxonomy" id="743375"/>
    <lineage>
        <taxon>Eukaryota</taxon>
        <taxon>Metazoa</taxon>
        <taxon>Ecdysozoa</taxon>
        <taxon>Arthropoda</taxon>
        <taxon>Hexapoda</taxon>
        <taxon>Insecta</taxon>
        <taxon>Pterygota</taxon>
        <taxon>Neoptera</taxon>
        <taxon>Endopterygota</taxon>
        <taxon>Hymenoptera</taxon>
        <taxon>Apocrita</taxon>
        <taxon>Aculeata</taxon>
        <taxon>Vespoidea</taxon>
        <taxon>Vespidae</taxon>
        <taxon>Polistinae</taxon>
        <taxon>Polistini</taxon>
        <taxon>Polistes</taxon>
    </lineage>
</organism>
<dbReference type="Pfam" id="PF01239">
    <property type="entry name" value="PPTA"/>
    <property type="match status" value="1"/>
</dbReference>
<accession>A0ABM1JCR5</accession>
<feature type="region of interest" description="Disordered" evidence="5">
    <location>
        <begin position="279"/>
        <end position="298"/>
    </location>
</feature>